<name>A0ABR5EV22_XANPE</name>
<evidence type="ECO:0000313" key="2">
    <source>
        <dbReference type="Proteomes" id="UP000035369"/>
    </source>
</evidence>
<dbReference type="Proteomes" id="UP000035369">
    <property type="component" value="Unassembled WGS sequence"/>
</dbReference>
<dbReference type="RefSeq" id="WP_046933662.1">
    <property type="nucleotide sequence ID" value="NZ_JAKHHD010000848.1"/>
</dbReference>
<evidence type="ECO:0000313" key="1">
    <source>
        <dbReference type="EMBL" id="KLC07841.1"/>
    </source>
</evidence>
<sequence>MKASDAKALFKTEAQLCEVFIRDMNAQAGWTCYPETAGFDILAVHDSGRQIGIEAKLALNAKVADQILPADYEARYETQGPDHRAVIVPCLTESNYGISRMLRMLGVAVWEPHMGWTKKGERPEFSIEQNLRYDSYVAEGGKYCDLGLAHCLFDWNPAKRCDVPEHVPDVPAGVPAPVRWTPWKAGALRVLALLKTQGYITTKQIAAQGISPSFWTQSWLARAAERGQWVATDKTPWHHCDRHPVEYAAALAKVTAGEVVA</sequence>
<keyword evidence="2" id="KW-1185">Reference proteome</keyword>
<reference evidence="1 2" key="1">
    <citation type="submission" date="2015-02" db="EMBL/GenBank/DDBJ databases">
        <title>Whole genome sequencing of multiple isolates of three species of pepper and tomato-infecting xanthomonads reveals genetic diversity in field strains and pinpoints effectors responsible for host specificity.</title>
        <authorList>
            <person name="Schwartz A."/>
            <person name="Dahlbeck D."/>
            <person name="Staskawicz B."/>
            <person name="Bart R."/>
            <person name="Potnis N."/>
            <person name="Minsavage G."/>
            <person name="Timilsina S."/>
            <person name="Goss E."/>
            <person name="Jones J."/>
            <person name="Vallad G."/>
            <person name="Barak J."/>
            <person name="Miller S."/>
            <person name="Ritchie D."/>
            <person name="Martins J.Jr."/>
            <person name="Patane J.S."/>
            <person name="Setubal J.C."/>
        </authorList>
    </citation>
    <scope>NUCLEOTIDE SEQUENCE [LARGE SCALE GENOMIC DNA]</scope>
    <source>
        <strain evidence="1 2">Xp3-15</strain>
    </source>
</reference>
<organism evidence="1 2">
    <name type="scientific">Xanthomonas perforans</name>
    <dbReference type="NCBI Taxonomy" id="442694"/>
    <lineage>
        <taxon>Bacteria</taxon>
        <taxon>Pseudomonadati</taxon>
        <taxon>Pseudomonadota</taxon>
        <taxon>Gammaproteobacteria</taxon>
        <taxon>Lysobacterales</taxon>
        <taxon>Lysobacteraceae</taxon>
        <taxon>Xanthomonas</taxon>
    </lineage>
</organism>
<gene>
    <name evidence="1" type="ORF">XP315_08510</name>
</gene>
<protein>
    <submittedName>
        <fullName evidence="1">Uncharacterized protein</fullName>
    </submittedName>
</protein>
<comment type="caution">
    <text evidence="1">The sequence shown here is derived from an EMBL/GenBank/DDBJ whole genome shotgun (WGS) entry which is preliminary data.</text>
</comment>
<proteinExistence type="predicted"/>
<dbReference type="EMBL" id="JZUY01000036">
    <property type="protein sequence ID" value="KLC07841.1"/>
    <property type="molecule type" value="Genomic_DNA"/>
</dbReference>
<accession>A0ABR5EV22</accession>